<dbReference type="AlphaFoldDB" id="A0A9P6J3B3"/>
<sequence>MVKLYHISLLATLMVTAVVVATPPRHPRIVELEDKMSKGIRLSDEESYELGKLGQFISVRSNPFVKRDSCPNCSKDYQCANLSCDSFCKSCDNCKCGSCGGWFWRTCYCYSNDSDCD</sequence>
<comment type="caution">
    <text evidence="2">The sequence shown here is derived from an EMBL/GenBank/DDBJ whole genome shotgun (WGS) entry which is preliminary data.</text>
</comment>
<feature type="signal peptide" evidence="1">
    <location>
        <begin position="1"/>
        <end position="21"/>
    </location>
</feature>
<keyword evidence="3" id="KW-1185">Reference proteome</keyword>
<evidence type="ECO:0000313" key="2">
    <source>
        <dbReference type="EMBL" id="KAF9960078.1"/>
    </source>
</evidence>
<evidence type="ECO:0000313" key="3">
    <source>
        <dbReference type="Proteomes" id="UP000738359"/>
    </source>
</evidence>
<reference evidence="2" key="1">
    <citation type="journal article" date="2020" name="Fungal Divers.">
        <title>Resolving the Mortierellaceae phylogeny through synthesis of multi-gene phylogenetics and phylogenomics.</title>
        <authorList>
            <person name="Vandepol N."/>
            <person name="Liber J."/>
            <person name="Desiro A."/>
            <person name="Na H."/>
            <person name="Kennedy M."/>
            <person name="Barry K."/>
            <person name="Grigoriev I.V."/>
            <person name="Miller A.N."/>
            <person name="O'Donnell K."/>
            <person name="Stajich J.E."/>
            <person name="Bonito G."/>
        </authorList>
    </citation>
    <scope>NUCLEOTIDE SEQUENCE</scope>
    <source>
        <strain evidence="2">CK1249</strain>
    </source>
</reference>
<dbReference type="Proteomes" id="UP000738359">
    <property type="component" value="Unassembled WGS sequence"/>
</dbReference>
<feature type="chain" id="PRO_5040127366" evidence="1">
    <location>
        <begin position="22"/>
        <end position="117"/>
    </location>
</feature>
<dbReference type="OrthoDB" id="2417385at2759"/>
<organism evidence="2 3">
    <name type="scientific">Mortierella alpina</name>
    <name type="common">Oleaginous fungus</name>
    <name type="synonym">Mortierella renispora</name>
    <dbReference type="NCBI Taxonomy" id="64518"/>
    <lineage>
        <taxon>Eukaryota</taxon>
        <taxon>Fungi</taxon>
        <taxon>Fungi incertae sedis</taxon>
        <taxon>Mucoromycota</taxon>
        <taxon>Mortierellomycotina</taxon>
        <taxon>Mortierellomycetes</taxon>
        <taxon>Mortierellales</taxon>
        <taxon>Mortierellaceae</taxon>
        <taxon>Mortierella</taxon>
    </lineage>
</organism>
<name>A0A9P6J3B3_MORAP</name>
<keyword evidence="1" id="KW-0732">Signal</keyword>
<proteinExistence type="predicted"/>
<gene>
    <name evidence="2" type="ORF">BGZ70_008688</name>
</gene>
<evidence type="ECO:0000256" key="1">
    <source>
        <dbReference type="SAM" id="SignalP"/>
    </source>
</evidence>
<dbReference type="EMBL" id="JAAAHY010000645">
    <property type="protein sequence ID" value="KAF9960078.1"/>
    <property type="molecule type" value="Genomic_DNA"/>
</dbReference>
<protein>
    <submittedName>
        <fullName evidence="2">Uncharacterized protein</fullName>
    </submittedName>
</protein>
<accession>A0A9P6J3B3</accession>